<evidence type="ECO:0000313" key="1">
    <source>
        <dbReference type="EMBL" id="QKV20233.1"/>
    </source>
</evidence>
<sequence length="279" mass="29585">MSTWHVNSEWADFHAVDGGPVTWIDATADFADPNVTADDALTAPTVDDLLPSGLALWPRGAAWGTPDGEAPSLTSVFARLTSAILALFADLYARAWRLTEEARSASIVDSLEEWEAEFGLPDPCSTGEMTAADRMATLRARVAGLPSVTPADIVMLAARLGYVVAIEEPDAFIAGVSSLAGLGELSNSDLEQQWVVIVREVPASQFEAGIAETGVSRLLDFDNGRLECAIRRIAPAWTRVVFNYAEQPIGLALETGDGSAIVTETGKGLVVSLLPSNLS</sequence>
<protein>
    <submittedName>
        <fullName evidence="1">DUF2313 domain-containing protein</fullName>
    </submittedName>
</protein>
<reference evidence="1 2" key="1">
    <citation type="submission" date="2020-06" db="EMBL/GenBank/DDBJ databases">
        <title>Oricola thermophila sp. nov. isolated from a tidal sediments.</title>
        <authorList>
            <person name="Kwon K.K."/>
            <person name="Yang S.-H."/>
            <person name="Park M.-J."/>
        </authorList>
    </citation>
    <scope>NUCLEOTIDE SEQUENCE [LARGE SCALE GENOMIC DNA]</scope>
    <source>
        <strain evidence="1 2">MEBiC13590</strain>
    </source>
</reference>
<keyword evidence="2" id="KW-1185">Reference proteome</keyword>
<proteinExistence type="predicted"/>
<dbReference type="AlphaFoldDB" id="A0A6N1VIH8"/>
<dbReference type="KEGG" id="orm:HTY61_18140"/>
<dbReference type="EMBL" id="CP054836">
    <property type="protein sequence ID" value="QKV20233.1"/>
    <property type="molecule type" value="Genomic_DNA"/>
</dbReference>
<dbReference type="InterPro" id="IPR018755">
    <property type="entry name" value="Phage_Mu_Gp48"/>
</dbReference>
<gene>
    <name evidence="1" type="ORF">HTY61_18140</name>
</gene>
<dbReference type="Pfam" id="PF10076">
    <property type="entry name" value="Phage_Mu_Gp48"/>
    <property type="match status" value="1"/>
</dbReference>
<dbReference type="Proteomes" id="UP000509367">
    <property type="component" value="Chromosome"/>
</dbReference>
<dbReference type="RefSeq" id="WP_175278124.1">
    <property type="nucleotide sequence ID" value="NZ_CP054836.1"/>
</dbReference>
<accession>A0A6N1VIH8</accession>
<organism evidence="1 2">
    <name type="scientific">Oricola thermophila</name>
    <dbReference type="NCBI Taxonomy" id="2742145"/>
    <lineage>
        <taxon>Bacteria</taxon>
        <taxon>Pseudomonadati</taxon>
        <taxon>Pseudomonadota</taxon>
        <taxon>Alphaproteobacteria</taxon>
        <taxon>Hyphomicrobiales</taxon>
        <taxon>Ahrensiaceae</taxon>
        <taxon>Oricola</taxon>
    </lineage>
</organism>
<evidence type="ECO:0000313" key="2">
    <source>
        <dbReference type="Proteomes" id="UP000509367"/>
    </source>
</evidence>
<name>A0A6N1VIH8_9HYPH</name>